<dbReference type="WBParaSite" id="RSKR_0000063000.1">
    <property type="protein sequence ID" value="RSKR_0000063000.1"/>
    <property type="gene ID" value="RSKR_0000063000"/>
</dbReference>
<name>A0AC35THV0_9BILA</name>
<accession>A0AC35THV0</accession>
<proteinExistence type="predicted"/>
<evidence type="ECO:0000313" key="1">
    <source>
        <dbReference type="Proteomes" id="UP000095286"/>
    </source>
</evidence>
<evidence type="ECO:0000313" key="2">
    <source>
        <dbReference type="WBParaSite" id="RSKR_0000063000.1"/>
    </source>
</evidence>
<protein>
    <submittedName>
        <fullName evidence="2">Transposase</fullName>
    </submittedName>
</protein>
<reference evidence="2" key="1">
    <citation type="submission" date="2016-11" db="UniProtKB">
        <authorList>
            <consortium name="WormBaseParasite"/>
        </authorList>
    </citation>
    <scope>IDENTIFICATION</scope>
    <source>
        <strain evidence="2">KR3021</strain>
    </source>
</reference>
<dbReference type="Proteomes" id="UP000095286">
    <property type="component" value="Unplaced"/>
</dbReference>
<organism evidence="1 2">
    <name type="scientific">Rhabditophanes sp. KR3021</name>
    <dbReference type="NCBI Taxonomy" id="114890"/>
    <lineage>
        <taxon>Eukaryota</taxon>
        <taxon>Metazoa</taxon>
        <taxon>Ecdysozoa</taxon>
        <taxon>Nematoda</taxon>
        <taxon>Chromadorea</taxon>
        <taxon>Rhabditida</taxon>
        <taxon>Tylenchina</taxon>
        <taxon>Panagrolaimomorpha</taxon>
        <taxon>Strongyloidoidea</taxon>
        <taxon>Alloionematidae</taxon>
        <taxon>Rhabditophanes</taxon>
    </lineage>
</organism>
<sequence>MFCEDIDIQAHYLTCHVKKRKLRAEIDENFKKERQLSGVELLEKVTGELKKAKTRKTAKGGQSIYILVDLPAGVDGGSASFNEYKNGIFYDGVSKNVKAILLDHISATRLYFRRFILLNDKETRFMDILDNKRQIVAFYCDELAGNEALAFEYAVTLDLQHVLTNIDASGQSND</sequence>